<reference evidence="1" key="1">
    <citation type="submission" date="2023-03" db="UniProtKB">
        <authorList>
            <consortium name="EnsemblPlants"/>
        </authorList>
    </citation>
    <scope>IDENTIFICATION</scope>
</reference>
<protein>
    <submittedName>
        <fullName evidence="1">Uncharacterized protein</fullName>
    </submittedName>
</protein>
<dbReference type="EnsemblPlants" id="MELO3C035167.2.1">
    <property type="protein sequence ID" value="MELO3C035167.2.1"/>
    <property type="gene ID" value="MELO3C035167.2"/>
</dbReference>
<sequence>MISDSSYKQLLNNFILFYKVQNLQYHTISHSLRDEYNYTNSPLEKQRFETDSNLYGRETRSYITPFMAEKLPTLS</sequence>
<dbReference type="Gramene" id="MELO3C035167.2.1">
    <property type="protein sequence ID" value="MELO3C035167.2.1"/>
    <property type="gene ID" value="MELO3C035167.2"/>
</dbReference>
<organism evidence="1">
    <name type="scientific">Cucumis melo</name>
    <name type="common">Muskmelon</name>
    <dbReference type="NCBI Taxonomy" id="3656"/>
    <lineage>
        <taxon>Eukaryota</taxon>
        <taxon>Viridiplantae</taxon>
        <taxon>Streptophyta</taxon>
        <taxon>Embryophyta</taxon>
        <taxon>Tracheophyta</taxon>
        <taxon>Spermatophyta</taxon>
        <taxon>Magnoliopsida</taxon>
        <taxon>eudicotyledons</taxon>
        <taxon>Gunneridae</taxon>
        <taxon>Pentapetalae</taxon>
        <taxon>rosids</taxon>
        <taxon>fabids</taxon>
        <taxon>Cucurbitales</taxon>
        <taxon>Cucurbitaceae</taxon>
        <taxon>Benincaseae</taxon>
        <taxon>Cucumis</taxon>
    </lineage>
</organism>
<name>A0A9I9EKX1_CUCME</name>
<proteinExistence type="predicted"/>
<dbReference type="AlphaFoldDB" id="A0A9I9EKX1"/>
<accession>A0A9I9EKX1</accession>
<evidence type="ECO:0000313" key="1">
    <source>
        <dbReference type="EnsemblPlants" id="MELO3C035167.2.1"/>
    </source>
</evidence>